<comment type="similarity">
    <text evidence="3">Belongs to the methyltransferase superfamily. Arsenite methyltransferase family.</text>
</comment>
<comment type="catalytic activity">
    <reaction evidence="8">
        <text>arsenic triglutathione + 3 [thioredoxin]-dithiol + 3 S-adenosyl-L-methionine = trimethylarsine + 3 [thioredoxin]-disulfide + 3 glutathione + 3 S-adenosyl-L-homocysteine + 3 H(+)</text>
        <dbReference type="Rhea" id="RHEA:69432"/>
        <dbReference type="Rhea" id="RHEA-COMP:10698"/>
        <dbReference type="Rhea" id="RHEA-COMP:10700"/>
        <dbReference type="ChEBI" id="CHEBI:15378"/>
        <dbReference type="ChEBI" id="CHEBI:27130"/>
        <dbReference type="ChEBI" id="CHEBI:29950"/>
        <dbReference type="ChEBI" id="CHEBI:50058"/>
        <dbReference type="ChEBI" id="CHEBI:57856"/>
        <dbReference type="ChEBI" id="CHEBI:57925"/>
        <dbReference type="ChEBI" id="CHEBI:59789"/>
        <dbReference type="ChEBI" id="CHEBI:183640"/>
        <dbReference type="EC" id="2.1.1.137"/>
    </reaction>
</comment>
<dbReference type="GO" id="GO:0032259">
    <property type="term" value="P:methylation"/>
    <property type="evidence" value="ECO:0007669"/>
    <property type="project" value="UniProtKB-KW"/>
</dbReference>
<dbReference type="CDD" id="cd04301">
    <property type="entry name" value="NAT_SF"/>
    <property type="match status" value="1"/>
</dbReference>
<evidence type="ECO:0000256" key="7">
    <source>
        <dbReference type="ARBA" id="ARBA00047943"/>
    </source>
</evidence>
<evidence type="ECO:0000256" key="3">
    <source>
        <dbReference type="ARBA" id="ARBA00034487"/>
    </source>
</evidence>
<dbReference type="Gene3D" id="3.40.630.30">
    <property type="match status" value="1"/>
</dbReference>
<dbReference type="AlphaFoldDB" id="A0A7W9KPJ7"/>
<dbReference type="GO" id="GO:0030791">
    <property type="term" value="F:arsenite methyltransferase activity"/>
    <property type="evidence" value="ECO:0007669"/>
    <property type="project" value="UniProtKB-EC"/>
</dbReference>
<keyword evidence="10" id="KW-0489">Methyltransferase</keyword>
<dbReference type="Pfam" id="PF13847">
    <property type="entry name" value="Methyltransf_31"/>
    <property type="match status" value="1"/>
</dbReference>
<dbReference type="Proteomes" id="UP000585638">
    <property type="component" value="Unassembled WGS sequence"/>
</dbReference>
<evidence type="ECO:0000256" key="1">
    <source>
        <dbReference type="ARBA" id="ARBA00022679"/>
    </source>
</evidence>
<dbReference type="InterPro" id="IPR016181">
    <property type="entry name" value="Acyl_CoA_acyltransferase"/>
</dbReference>
<evidence type="ECO:0000259" key="9">
    <source>
        <dbReference type="PROSITE" id="PS51186"/>
    </source>
</evidence>
<accession>A0A7W9KPJ7</accession>
<dbReference type="PANTHER" id="PTHR43675:SF8">
    <property type="entry name" value="ARSENITE METHYLTRANSFERASE"/>
    <property type="match status" value="1"/>
</dbReference>
<evidence type="ECO:0000256" key="8">
    <source>
        <dbReference type="ARBA" id="ARBA00048428"/>
    </source>
</evidence>
<comment type="caution">
    <text evidence="10">The sequence shown here is derived from an EMBL/GenBank/DDBJ whole genome shotgun (WGS) entry which is preliminary data.</text>
</comment>
<dbReference type="PROSITE" id="PS51186">
    <property type="entry name" value="GNAT"/>
    <property type="match status" value="1"/>
</dbReference>
<evidence type="ECO:0000256" key="6">
    <source>
        <dbReference type="ARBA" id="ARBA00047941"/>
    </source>
</evidence>
<dbReference type="InterPro" id="IPR029063">
    <property type="entry name" value="SAM-dependent_MTases_sf"/>
</dbReference>
<dbReference type="SUPFAM" id="SSF55729">
    <property type="entry name" value="Acyl-CoA N-acyltransferases (Nat)"/>
    <property type="match status" value="1"/>
</dbReference>
<dbReference type="RefSeq" id="WP_184867797.1">
    <property type="nucleotide sequence ID" value="NZ_BAAAWY010000035.1"/>
</dbReference>
<dbReference type="InterPro" id="IPR025714">
    <property type="entry name" value="Methyltranfer_dom"/>
</dbReference>
<sequence>MTDIGPVQARYTAAAHRLADVPLDQAGLGCGNPVAVADLNPGETVLDLGSGAGLDVLVSARRVGPAGRVIGLDMTPEMLDLARRHAAEQAVTNVEFHRGRIEDIPLPDGSVDVVISNCVITLSADKPRVFAEIARVLRPGGRIGITDVLADFSLTDAERAAGADRVECLTSSLTTDDYVAALATAGLAGIEVHRTHQVADKLHAALIRAAKPLRQNRSTVVVGVMKSEHAEQVLAVYQAGLDTGNASFETIAPSWDQWDQAHLAAHRFVATDSTGAVLGWIAATPVSSRCVYAGVLEHSVYVHPDHHGRGIGTALLTTYIAATEAAGVWTLQSGVFPENTESLALHRNSGFRTVGTRERIGRHHGVWRDVVLIERRSHSCGPV</sequence>
<dbReference type="Gene3D" id="3.40.50.150">
    <property type="entry name" value="Vaccinia Virus protein VP39"/>
    <property type="match status" value="1"/>
</dbReference>
<proteinExistence type="inferred from homology"/>
<dbReference type="Pfam" id="PF00583">
    <property type="entry name" value="Acetyltransf_1"/>
    <property type="match status" value="1"/>
</dbReference>
<keyword evidence="1 10" id="KW-0808">Transferase</keyword>
<keyword evidence="11" id="KW-1185">Reference proteome</keyword>
<protein>
    <recommendedName>
        <fullName evidence="5">Arsenite methyltransferase</fullName>
        <ecNumber evidence="4">2.1.1.137</ecNumber>
    </recommendedName>
</protein>
<evidence type="ECO:0000256" key="2">
    <source>
        <dbReference type="ARBA" id="ARBA00022691"/>
    </source>
</evidence>
<keyword evidence="10" id="KW-0830">Ubiquinone</keyword>
<keyword evidence="2" id="KW-0949">S-adenosyl-L-methionine</keyword>
<evidence type="ECO:0000313" key="11">
    <source>
        <dbReference type="Proteomes" id="UP000585638"/>
    </source>
</evidence>
<keyword evidence="10" id="KW-0012">Acyltransferase</keyword>
<reference evidence="10 11" key="1">
    <citation type="submission" date="2020-08" db="EMBL/GenBank/DDBJ databases">
        <title>Sequencing the genomes of 1000 actinobacteria strains.</title>
        <authorList>
            <person name="Klenk H.-P."/>
        </authorList>
    </citation>
    <scope>NUCLEOTIDE SEQUENCE [LARGE SCALE GENOMIC DNA]</scope>
    <source>
        <strain evidence="10 11">DSM 43851</strain>
    </source>
</reference>
<dbReference type="InterPro" id="IPR026669">
    <property type="entry name" value="Arsenite_MeTrfase-like"/>
</dbReference>
<dbReference type="EMBL" id="JACHIR010000001">
    <property type="protein sequence ID" value="MBB5896088.1"/>
    <property type="molecule type" value="Genomic_DNA"/>
</dbReference>
<dbReference type="InterPro" id="IPR000182">
    <property type="entry name" value="GNAT_dom"/>
</dbReference>
<evidence type="ECO:0000256" key="4">
    <source>
        <dbReference type="ARBA" id="ARBA00034521"/>
    </source>
</evidence>
<evidence type="ECO:0000256" key="5">
    <source>
        <dbReference type="ARBA" id="ARBA00034545"/>
    </source>
</evidence>
<organism evidence="10 11">
    <name type="scientific">Kutzneria kofuensis</name>
    <dbReference type="NCBI Taxonomy" id="103725"/>
    <lineage>
        <taxon>Bacteria</taxon>
        <taxon>Bacillati</taxon>
        <taxon>Actinomycetota</taxon>
        <taxon>Actinomycetes</taxon>
        <taxon>Pseudonocardiales</taxon>
        <taxon>Pseudonocardiaceae</taxon>
        <taxon>Kutzneria</taxon>
    </lineage>
</organism>
<dbReference type="SUPFAM" id="SSF53335">
    <property type="entry name" value="S-adenosyl-L-methionine-dependent methyltransferases"/>
    <property type="match status" value="1"/>
</dbReference>
<comment type="catalytic activity">
    <reaction evidence="7">
        <text>arsenic triglutathione + 2 [thioredoxin]-dithiol + 2 S-adenosyl-L-methionine + H2O = dimethylarsinous acid + 2 [thioredoxin]-disulfide + 3 glutathione + 2 S-adenosyl-L-homocysteine + 2 H(+)</text>
        <dbReference type="Rhea" id="RHEA:69464"/>
        <dbReference type="Rhea" id="RHEA-COMP:10698"/>
        <dbReference type="Rhea" id="RHEA-COMP:10700"/>
        <dbReference type="ChEBI" id="CHEBI:15377"/>
        <dbReference type="ChEBI" id="CHEBI:15378"/>
        <dbReference type="ChEBI" id="CHEBI:23808"/>
        <dbReference type="ChEBI" id="CHEBI:29950"/>
        <dbReference type="ChEBI" id="CHEBI:50058"/>
        <dbReference type="ChEBI" id="CHEBI:57856"/>
        <dbReference type="ChEBI" id="CHEBI:57925"/>
        <dbReference type="ChEBI" id="CHEBI:59789"/>
        <dbReference type="ChEBI" id="CHEBI:183640"/>
        <dbReference type="EC" id="2.1.1.137"/>
    </reaction>
</comment>
<dbReference type="PANTHER" id="PTHR43675">
    <property type="entry name" value="ARSENITE METHYLTRANSFERASE"/>
    <property type="match status" value="1"/>
</dbReference>
<dbReference type="CDD" id="cd02440">
    <property type="entry name" value="AdoMet_MTases"/>
    <property type="match status" value="1"/>
</dbReference>
<name>A0A7W9KPJ7_9PSEU</name>
<gene>
    <name evidence="10" type="ORF">BJ998_007284</name>
</gene>
<evidence type="ECO:0000313" key="10">
    <source>
        <dbReference type="EMBL" id="MBB5896088.1"/>
    </source>
</evidence>
<feature type="domain" description="N-acetyltransferase" evidence="9">
    <location>
        <begin position="220"/>
        <end position="377"/>
    </location>
</feature>
<dbReference type="EC" id="2.1.1.137" evidence="4"/>
<dbReference type="GO" id="GO:0016747">
    <property type="term" value="F:acyltransferase activity, transferring groups other than amino-acyl groups"/>
    <property type="evidence" value="ECO:0007669"/>
    <property type="project" value="InterPro"/>
</dbReference>
<comment type="catalytic activity">
    <reaction evidence="6">
        <text>arsenic triglutathione + [thioredoxin]-dithiol + S-adenosyl-L-methionine + 2 H2O = methylarsonous acid + [thioredoxin]-disulfide + 3 glutathione + S-adenosyl-L-homocysteine + H(+)</text>
        <dbReference type="Rhea" id="RHEA:69460"/>
        <dbReference type="Rhea" id="RHEA-COMP:10698"/>
        <dbReference type="Rhea" id="RHEA-COMP:10700"/>
        <dbReference type="ChEBI" id="CHEBI:15377"/>
        <dbReference type="ChEBI" id="CHEBI:15378"/>
        <dbReference type="ChEBI" id="CHEBI:17826"/>
        <dbReference type="ChEBI" id="CHEBI:29950"/>
        <dbReference type="ChEBI" id="CHEBI:50058"/>
        <dbReference type="ChEBI" id="CHEBI:57856"/>
        <dbReference type="ChEBI" id="CHEBI:57925"/>
        <dbReference type="ChEBI" id="CHEBI:59789"/>
        <dbReference type="ChEBI" id="CHEBI:183640"/>
        <dbReference type="EC" id="2.1.1.137"/>
    </reaction>
</comment>